<dbReference type="RefSeq" id="WP_218318460.1">
    <property type="nucleotide sequence ID" value="NZ_JAEEGC010000004.1"/>
</dbReference>
<gene>
    <name evidence="2" type="ORF">I6U48_00610</name>
</gene>
<comment type="caution">
    <text evidence="2">The sequence shown here is derived from an EMBL/GenBank/DDBJ whole genome shotgun (WGS) entry which is preliminary data.</text>
</comment>
<dbReference type="AlphaFoldDB" id="A0A949TQL4"/>
<dbReference type="EMBL" id="JAEEGC010000004">
    <property type="protein sequence ID" value="MBV7271421.1"/>
    <property type="molecule type" value="Genomic_DNA"/>
</dbReference>
<evidence type="ECO:0000313" key="3">
    <source>
        <dbReference type="Proteomes" id="UP000694308"/>
    </source>
</evidence>
<proteinExistence type="predicted"/>
<feature type="signal peptide" evidence="1">
    <location>
        <begin position="1"/>
        <end position="22"/>
    </location>
</feature>
<feature type="chain" id="PRO_5038042062" evidence="1">
    <location>
        <begin position="23"/>
        <end position="268"/>
    </location>
</feature>
<organism evidence="2 3">
    <name type="scientific">Clostridium thailandense</name>
    <dbReference type="NCBI Taxonomy" id="2794346"/>
    <lineage>
        <taxon>Bacteria</taxon>
        <taxon>Bacillati</taxon>
        <taxon>Bacillota</taxon>
        <taxon>Clostridia</taxon>
        <taxon>Eubacteriales</taxon>
        <taxon>Clostridiaceae</taxon>
        <taxon>Clostridium</taxon>
    </lineage>
</organism>
<accession>A0A949TQL4</accession>
<keyword evidence="3" id="KW-1185">Reference proteome</keyword>
<name>A0A949TQL4_9CLOT</name>
<evidence type="ECO:0000256" key="1">
    <source>
        <dbReference type="SAM" id="SignalP"/>
    </source>
</evidence>
<reference evidence="2" key="1">
    <citation type="submission" date="2020-12" db="EMBL/GenBank/DDBJ databases">
        <title>Clostridium thailandense sp. nov., a novel acetogenic bacterium isolated from peat land soil in Thailand.</title>
        <authorList>
            <person name="Chaikitkaew S."/>
            <person name="Birkeland N.K."/>
        </authorList>
    </citation>
    <scope>NUCLEOTIDE SEQUENCE</scope>
    <source>
        <strain evidence="2">PL3</strain>
    </source>
</reference>
<protein>
    <submittedName>
        <fullName evidence="2">Uncharacterized protein</fullName>
    </submittedName>
</protein>
<dbReference type="Proteomes" id="UP000694308">
    <property type="component" value="Unassembled WGS sequence"/>
</dbReference>
<keyword evidence="1" id="KW-0732">Signal</keyword>
<sequence>MKRTIIGAAVIAVMVTSITTYAATNFQQGNASNQGTQNLVAAGTKQQVAAKANQEEGSIEYSKMTYSTDNGSSKSITETWLNTKTLDLREDINNFGVAESADKVKKTGDPKKDEKIAAAMKNSPKYTSTYKEDMGKHIVNIIRDDKGNAVNGNEYDVAQENAKSDVQDIQKNRTFAAIKASYADPSVWKDAGTEITSDGKKLKKVQSGDMNGEEMHLLYLNEDGLPVKSEVYVNGKLFGVATTEYKSLQDDGKIFDTSGVKLQKLEIK</sequence>
<evidence type="ECO:0000313" key="2">
    <source>
        <dbReference type="EMBL" id="MBV7271421.1"/>
    </source>
</evidence>